<sequence>HVNNISYHFFAVSVIERDHKTLAFYGLGVSGSFYKCFGDCVLAGDYSNFQSYFFCWCDSFFNLYVAEEEHDCPGCCCFETTVPPASSWVATSLQMPAAAFSAKPSTPATGLLTQTSPKPSVPAATFLLTTMPGSSFSTSPLMTTSVSPPATHSSTTTSKMSTTTPPAVTSSVAGSSSAISSPLVTTTAHSATSSAPSA</sequence>
<keyword evidence="3" id="KW-1185">Reference proteome</keyword>
<reference evidence="2 3" key="1">
    <citation type="journal article" date="2014" name="Nature">
        <title>The genome of the recently domesticated crop plant sugar beet (Beta vulgaris).</title>
        <authorList>
            <person name="Dohm J.C."/>
            <person name="Minoche A.E."/>
            <person name="Holtgrawe D."/>
            <person name="Capella-Gutierrez S."/>
            <person name="Zakrzewski F."/>
            <person name="Tafer H."/>
            <person name="Rupp O."/>
            <person name="Sorensen T.R."/>
            <person name="Stracke R."/>
            <person name="Reinhardt R."/>
            <person name="Goesmann A."/>
            <person name="Kraft T."/>
            <person name="Schulz B."/>
            <person name="Stadler P.F."/>
            <person name="Schmidt T."/>
            <person name="Gabaldon T."/>
            <person name="Lehrach H."/>
            <person name="Weisshaar B."/>
            <person name="Himmelbauer H."/>
        </authorList>
    </citation>
    <scope>NUCLEOTIDE SEQUENCE [LARGE SCALE GENOMIC DNA]</scope>
    <source>
        <tissue evidence="2">Taproot</tissue>
    </source>
</reference>
<feature type="non-terminal residue" evidence="2">
    <location>
        <position position="198"/>
    </location>
</feature>
<dbReference type="Proteomes" id="UP000035740">
    <property type="component" value="Unassembled WGS sequence"/>
</dbReference>
<dbReference type="AlphaFoldDB" id="A0A0J7YNJ0"/>
<dbReference type="Gramene" id="KMS65144">
    <property type="protein sequence ID" value="KMS65144"/>
    <property type="gene ID" value="BVRB_038980"/>
</dbReference>
<feature type="non-terminal residue" evidence="2">
    <location>
        <position position="1"/>
    </location>
</feature>
<evidence type="ECO:0000313" key="2">
    <source>
        <dbReference type="EMBL" id="KMS65144.1"/>
    </source>
</evidence>
<proteinExistence type="predicted"/>
<accession>A0A0J7YNJ0</accession>
<feature type="compositionally biased region" description="Low complexity" evidence="1">
    <location>
        <begin position="143"/>
        <end position="198"/>
    </location>
</feature>
<evidence type="ECO:0000256" key="1">
    <source>
        <dbReference type="SAM" id="MobiDB-lite"/>
    </source>
</evidence>
<name>A0A0J7YNJ0_BETVV</name>
<feature type="region of interest" description="Disordered" evidence="1">
    <location>
        <begin position="139"/>
        <end position="198"/>
    </location>
</feature>
<evidence type="ECO:0000313" key="3">
    <source>
        <dbReference type="Proteomes" id="UP000035740"/>
    </source>
</evidence>
<protein>
    <submittedName>
        <fullName evidence="2">Uncharacterized protein</fullName>
    </submittedName>
</protein>
<gene>
    <name evidence="2" type="ORF">BVRB_038980</name>
</gene>
<dbReference type="EMBL" id="KQ113883">
    <property type="protein sequence ID" value="KMS65144.1"/>
    <property type="molecule type" value="Genomic_DNA"/>
</dbReference>
<organism evidence="2 3">
    <name type="scientific">Beta vulgaris subsp. vulgaris</name>
    <name type="common">Beet</name>
    <dbReference type="NCBI Taxonomy" id="3555"/>
    <lineage>
        <taxon>Eukaryota</taxon>
        <taxon>Viridiplantae</taxon>
        <taxon>Streptophyta</taxon>
        <taxon>Embryophyta</taxon>
        <taxon>Tracheophyta</taxon>
        <taxon>Spermatophyta</taxon>
        <taxon>Magnoliopsida</taxon>
        <taxon>eudicotyledons</taxon>
        <taxon>Gunneridae</taxon>
        <taxon>Pentapetalae</taxon>
        <taxon>Caryophyllales</taxon>
        <taxon>Chenopodiaceae</taxon>
        <taxon>Betoideae</taxon>
        <taxon>Beta</taxon>
    </lineage>
</organism>